<keyword evidence="1" id="KW-0812">Transmembrane</keyword>
<keyword evidence="1" id="KW-0472">Membrane</keyword>
<organism evidence="2 3">
    <name type="scientific">Asaccharospora irregularis DSM 2635</name>
    <dbReference type="NCBI Taxonomy" id="1121321"/>
    <lineage>
        <taxon>Bacteria</taxon>
        <taxon>Bacillati</taxon>
        <taxon>Bacillota</taxon>
        <taxon>Clostridia</taxon>
        <taxon>Peptostreptococcales</taxon>
        <taxon>Peptostreptococcaceae</taxon>
        <taxon>Asaccharospora</taxon>
    </lineage>
</organism>
<reference evidence="3" key="1">
    <citation type="submission" date="2016-11" db="EMBL/GenBank/DDBJ databases">
        <authorList>
            <person name="Varghese N."/>
            <person name="Submissions S."/>
        </authorList>
    </citation>
    <scope>NUCLEOTIDE SEQUENCE [LARGE SCALE GENOMIC DNA]</scope>
    <source>
        <strain evidence="3">DSM 2635</strain>
    </source>
</reference>
<dbReference type="EMBL" id="FQWX01000008">
    <property type="protein sequence ID" value="SHG82832.1"/>
    <property type="molecule type" value="Genomic_DNA"/>
</dbReference>
<protein>
    <submittedName>
        <fullName evidence="2">Uncharacterized protein</fullName>
    </submittedName>
</protein>
<keyword evidence="1" id="KW-1133">Transmembrane helix</keyword>
<name>A0A1M5N0A6_9FIRM</name>
<dbReference type="RefSeq" id="WP_073125059.1">
    <property type="nucleotide sequence ID" value="NZ_BAABCH010000002.1"/>
</dbReference>
<feature type="transmembrane region" description="Helical" evidence="1">
    <location>
        <begin position="27"/>
        <end position="47"/>
    </location>
</feature>
<proteinExistence type="predicted"/>
<dbReference type="Proteomes" id="UP000243255">
    <property type="component" value="Unassembled WGS sequence"/>
</dbReference>
<accession>A0A1M5N0A6</accession>
<evidence type="ECO:0000313" key="2">
    <source>
        <dbReference type="EMBL" id="SHG82832.1"/>
    </source>
</evidence>
<feature type="transmembrane region" description="Helical" evidence="1">
    <location>
        <begin position="82"/>
        <end position="101"/>
    </location>
</feature>
<gene>
    <name evidence="2" type="ORF">SAMN04488530_10883</name>
</gene>
<keyword evidence="3" id="KW-1185">Reference proteome</keyword>
<feature type="transmembrane region" description="Helical" evidence="1">
    <location>
        <begin position="140"/>
        <end position="163"/>
    </location>
</feature>
<feature type="transmembrane region" description="Helical" evidence="1">
    <location>
        <begin position="175"/>
        <end position="194"/>
    </location>
</feature>
<evidence type="ECO:0000313" key="3">
    <source>
        <dbReference type="Proteomes" id="UP000243255"/>
    </source>
</evidence>
<dbReference type="OrthoDB" id="1753115at2"/>
<evidence type="ECO:0000256" key="1">
    <source>
        <dbReference type="SAM" id="Phobius"/>
    </source>
</evidence>
<dbReference type="AlphaFoldDB" id="A0A1M5N0A6"/>
<sequence length="232" mass="27075">MKKKLTTDLFVYIATPILLCNVFDDKYLIHVAIISIIICIIYSIVSIRKIRRINVSASIIFIIYLVINLLKKNIISDYHRYIYDTGSLIVIAILIIIANYFGKNVVREVYQDALKSGGYSILCIYSVLKKNKVDTEFNKLSNLILMNMLFLSFLKIYSIGVYGEANYYNTSSLEMLVELCFLTAELYFLNLIVLKTKSDFRSYDIKKNRRRYKSVDDKKRIISLIEYKEVNK</sequence>
<feature type="transmembrane region" description="Helical" evidence="1">
    <location>
        <begin position="53"/>
        <end position="70"/>
    </location>
</feature>